<dbReference type="AlphaFoldDB" id="A0A8J8NWM7"/>
<dbReference type="Proteomes" id="UP000785679">
    <property type="component" value="Unassembled WGS sequence"/>
</dbReference>
<sequence>MCLETTPIQSPLQSLSPLFPTSPCKQPIYSSLLIPHSTNGRQVTMVPLHMHGMRVASQSNTPWGGKSQGCQLFATDKVHFMNKDLAHTAKDRLTGRKYICKTSIKVQISQRTTKPRVLQIHSILRIGEDLRSGTQRMERGGSGLI</sequence>
<name>A0A8J8NWM7_HALGN</name>
<organism evidence="1 2">
    <name type="scientific">Halteria grandinella</name>
    <dbReference type="NCBI Taxonomy" id="5974"/>
    <lineage>
        <taxon>Eukaryota</taxon>
        <taxon>Sar</taxon>
        <taxon>Alveolata</taxon>
        <taxon>Ciliophora</taxon>
        <taxon>Intramacronucleata</taxon>
        <taxon>Spirotrichea</taxon>
        <taxon>Stichotrichia</taxon>
        <taxon>Sporadotrichida</taxon>
        <taxon>Halteriidae</taxon>
        <taxon>Halteria</taxon>
    </lineage>
</organism>
<proteinExistence type="predicted"/>
<dbReference type="EMBL" id="RRYP01005807">
    <property type="protein sequence ID" value="TNV81720.1"/>
    <property type="molecule type" value="Genomic_DNA"/>
</dbReference>
<keyword evidence="2" id="KW-1185">Reference proteome</keyword>
<evidence type="ECO:0000313" key="1">
    <source>
        <dbReference type="EMBL" id="TNV81720.1"/>
    </source>
</evidence>
<evidence type="ECO:0000313" key="2">
    <source>
        <dbReference type="Proteomes" id="UP000785679"/>
    </source>
</evidence>
<protein>
    <submittedName>
        <fullName evidence="1">Uncharacterized protein</fullName>
    </submittedName>
</protein>
<comment type="caution">
    <text evidence="1">The sequence shown here is derived from an EMBL/GenBank/DDBJ whole genome shotgun (WGS) entry which is preliminary data.</text>
</comment>
<gene>
    <name evidence="1" type="ORF">FGO68_gene4705</name>
</gene>
<reference evidence="1" key="1">
    <citation type="submission" date="2019-06" db="EMBL/GenBank/DDBJ databases">
        <authorList>
            <person name="Zheng W."/>
        </authorList>
    </citation>
    <scope>NUCLEOTIDE SEQUENCE</scope>
    <source>
        <strain evidence="1">QDHG01</strain>
    </source>
</reference>
<accession>A0A8J8NWM7</accession>